<name>A0A507FH64_9FUNG</name>
<evidence type="ECO:0000256" key="8">
    <source>
        <dbReference type="SAM" id="SignalP"/>
    </source>
</evidence>
<comment type="cofactor">
    <cofactor evidence="5">
        <name>Ca(2+)</name>
        <dbReference type="ChEBI" id="CHEBI:29108"/>
    </cofactor>
    <text evidence="5">Binds 2 calcium ions per subunit.</text>
</comment>
<evidence type="ECO:0000256" key="6">
    <source>
        <dbReference type="PIRSR" id="PIRSR602640-3"/>
    </source>
</evidence>
<dbReference type="Gene3D" id="2.120.10.30">
    <property type="entry name" value="TolB, C-terminal domain"/>
    <property type="match status" value="1"/>
</dbReference>
<feature type="glycosylation site" description="N-linked (GlcNAc...) asparagine" evidence="7">
    <location>
        <position position="287"/>
    </location>
</feature>
<dbReference type="Proteomes" id="UP000320333">
    <property type="component" value="Unassembled WGS sequence"/>
</dbReference>
<feature type="binding site" evidence="5">
    <location>
        <position position="239"/>
    </location>
    <ligand>
        <name>Ca(2+)</name>
        <dbReference type="ChEBI" id="CHEBI:29108"/>
        <label>1</label>
        <note>catalytic</note>
    </ligand>
</feature>
<proteinExistence type="inferred from homology"/>
<dbReference type="InterPro" id="IPR002640">
    <property type="entry name" value="Arylesterase"/>
</dbReference>
<evidence type="ECO:0000256" key="4">
    <source>
        <dbReference type="ARBA" id="ARBA00023180"/>
    </source>
</evidence>
<dbReference type="GO" id="GO:0046872">
    <property type="term" value="F:metal ion binding"/>
    <property type="evidence" value="ECO:0007669"/>
    <property type="project" value="UniProtKB-KW"/>
</dbReference>
<sequence length="388" mass="41670">MLSQIASVLGVILLAVLAIPLSTHLRLSGVYPPRNATKPVSPKLSTTRCATVADNLNIACETLATNPQFGVAYLACENPLSRSRYNPGFHAVDPAFSGHGAVYSMNLKNNKVSKLDIPNLPVNLSILGLDFYVKDATTAIINVINHHPTGARIETLSHKKGSTTLDFVDSVESKSLFNWPNSIATMPDGSFYVTSGLVGKTLAAKIAETMLPLPWGSILYYNAATQKTRVVAKDIQFSNGIAKSPNNEFIYAAGSTSGALHVYKVIDPETGALKLVEKVALDFYLDNVSVHPRTGAVYVTGHSNGPRFLMAMANPTVYARSSGSLVAKVVNNTGEDVFYGHKYKSSLVFVGDDPLFATASHVVVAPDFKKTIFGSLFSKGVVVCDWEL</sequence>
<keyword evidence="8" id="KW-0732">Signal</keyword>
<reference evidence="9 10" key="1">
    <citation type="journal article" date="2019" name="Sci. Rep.">
        <title>Comparative genomics of chytrid fungi reveal insights into the obligate biotrophic and pathogenic lifestyle of Synchytrium endobioticum.</title>
        <authorList>
            <person name="van de Vossenberg B.T.L.H."/>
            <person name="Warris S."/>
            <person name="Nguyen H.D.T."/>
            <person name="van Gent-Pelzer M.P.E."/>
            <person name="Joly D.L."/>
            <person name="van de Geest H.C."/>
            <person name="Bonants P.J.M."/>
            <person name="Smith D.S."/>
            <person name="Levesque C.A."/>
            <person name="van der Lee T.A.J."/>
        </authorList>
    </citation>
    <scope>NUCLEOTIDE SEQUENCE [LARGE SCALE GENOMIC DNA]</scope>
    <source>
        <strain evidence="9 10">CBS 675.73</strain>
    </source>
</reference>
<comment type="similarity">
    <text evidence="1">Belongs to the paraoxonase family.</text>
</comment>
<dbReference type="EMBL" id="QEAP01000074">
    <property type="protein sequence ID" value="TPX75614.1"/>
    <property type="molecule type" value="Genomic_DNA"/>
</dbReference>
<comment type="PTM">
    <text evidence="7">Glycosylated.</text>
</comment>
<dbReference type="Pfam" id="PF01731">
    <property type="entry name" value="Arylesterase"/>
    <property type="match status" value="1"/>
</dbReference>
<evidence type="ECO:0000256" key="3">
    <source>
        <dbReference type="ARBA" id="ARBA00023157"/>
    </source>
</evidence>
<feature type="signal peptide" evidence="8">
    <location>
        <begin position="1"/>
        <end position="18"/>
    </location>
</feature>
<keyword evidence="10" id="KW-1185">Reference proteome</keyword>
<feature type="disulfide bond" description="In form B" evidence="6">
    <location>
        <begin position="49"/>
        <end position="384"/>
    </location>
</feature>
<evidence type="ECO:0000256" key="5">
    <source>
        <dbReference type="PIRSR" id="PIRSR602640-2"/>
    </source>
</evidence>
<keyword evidence="3 6" id="KW-1015">Disulfide bond</keyword>
<accession>A0A507FH64</accession>
<feature type="binding site" evidence="5">
    <location>
        <position position="286"/>
    </location>
    <ligand>
        <name>Ca(2+)</name>
        <dbReference type="ChEBI" id="CHEBI:29108"/>
        <label>1</label>
        <note>catalytic</note>
    </ligand>
</feature>
<keyword evidence="2" id="KW-0378">Hydrolase</keyword>
<feature type="binding site" evidence="5">
    <location>
        <position position="129"/>
    </location>
    <ligand>
        <name>Ca(2+)</name>
        <dbReference type="ChEBI" id="CHEBI:29108"/>
        <label>1</label>
        <note>catalytic</note>
    </ligand>
</feature>
<dbReference type="InterPro" id="IPR011042">
    <property type="entry name" value="6-blade_b-propeller_TolB-like"/>
</dbReference>
<dbReference type="GO" id="GO:0004064">
    <property type="term" value="F:arylesterase activity"/>
    <property type="evidence" value="ECO:0007669"/>
    <property type="project" value="InterPro"/>
</dbReference>
<feature type="chain" id="PRO_5021334962" evidence="8">
    <location>
        <begin position="19"/>
        <end position="388"/>
    </location>
</feature>
<dbReference type="SUPFAM" id="SSF63829">
    <property type="entry name" value="Calcium-dependent phosphotriesterase"/>
    <property type="match status" value="1"/>
</dbReference>
<dbReference type="OrthoDB" id="5307922at2759"/>
<dbReference type="PANTHER" id="PTHR11799">
    <property type="entry name" value="PARAOXONASE"/>
    <property type="match status" value="1"/>
</dbReference>
<evidence type="ECO:0000256" key="2">
    <source>
        <dbReference type="ARBA" id="ARBA00022801"/>
    </source>
</evidence>
<feature type="binding site" evidence="5">
    <location>
        <position position="61"/>
    </location>
    <ligand>
        <name>Ca(2+)</name>
        <dbReference type="ChEBI" id="CHEBI:29108"/>
        <label>1</label>
        <note>catalytic</note>
    </ligand>
</feature>
<keyword evidence="5" id="KW-0106">Calcium</keyword>
<gene>
    <name evidence="9" type="ORF">CcCBS67573_g03107</name>
</gene>
<dbReference type="AlphaFoldDB" id="A0A507FH64"/>
<evidence type="ECO:0000256" key="7">
    <source>
        <dbReference type="PIRSR" id="PIRSR602640-4"/>
    </source>
</evidence>
<evidence type="ECO:0000313" key="9">
    <source>
        <dbReference type="EMBL" id="TPX75614.1"/>
    </source>
</evidence>
<evidence type="ECO:0000313" key="10">
    <source>
        <dbReference type="Proteomes" id="UP000320333"/>
    </source>
</evidence>
<comment type="caution">
    <text evidence="9">The sequence shown here is derived from an EMBL/GenBank/DDBJ whole genome shotgun (WGS) entry which is preliminary data.</text>
</comment>
<keyword evidence="5" id="KW-0479">Metal-binding</keyword>
<evidence type="ECO:0000256" key="1">
    <source>
        <dbReference type="ARBA" id="ARBA00008595"/>
    </source>
</evidence>
<dbReference type="InterPro" id="IPR051288">
    <property type="entry name" value="Serum_paraoxonase/arylesterase"/>
</dbReference>
<feature type="binding site" evidence="5">
    <location>
        <position position="287"/>
    </location>
    <ligand>
        <name>Ca(2+)</name>
        <dbReference type="ChEBI" id="CHEBI:29108"/>
        <label>1</label>
        <note>catalytic</note>
    </ligand>
</feature>
<feature type="binding site" evidence="5">
    <location>
        <position position="181"/>
    </location>
    <ligand>
        <name>Ca(2+)</name>
        <dbReference type="ChEBI" id="CHEBI:29108"/>
        <label>1</label>
        <note>catalytic</note>
    </ligand>
</feature>
<keyword evidence="4 7" id="KW-0325">Glycoprotein</keyword>
<protein>
    <submittedName>
        <fullName evidence="9">Arylesterase</fullName>
    </submittedName>
</protein>
<dbReference type="PANTHER" id="PTHR11799:SF12">
    <property type="entry name" value="PARAOXONASE-RELATED"/>
    <property type="match status" value="1"/>
</dbReference>
<organism evidence="9 10">
    <name type="scientific">Chytriomyces confervae</name>
    <dbReference type="NCBI Taxonomy" id="246404"/>
    <lineage>
        <taxon>Eukaryota</taxon>
        <taxon>Fungi</taxon>
        <taxon>Fungi incertae sedis</taxon>
        <taxon>Chytridiomycota</taxon>
        <taxon>Chytridiomycota incertae sedis</taxon>
        <taxon>Chytridiomycetes</taxon>
        <taxon>Chytridiales</taxon>
        <taxon>Chytriomycetaceae</taxon>
        <taxon>Chytriomyces</taxon>
    </lineage>
</organism>